<sequence length="215" mass="22578">MRTEDLISQLSRGLKPVRRLPSPLAMLGLWCLFCAGVIGAALLISGLRADFAAWLMDGFDLYHLMSAALVALTAGYAAFQLALPDRDQRWALLPVPAVVGWLVTMGWGCLEDLARLGPEALQLGVSLPCLSFIIGLGLPMTAAIVFLTRHAALLRPVPVAALGALSAAAFASLGLTLVHELNAAVMVLVWHGLAVLVVTALGALAGPLLMQRAAL</sequence>
<keyword evidence="1" id="KW-0812">Transmembrane</keyword>
<reference evidence="2 3" key="1">
    <citation type="submission" date="2023-11" db="EMBL/GenBank/DDBJ databases">
        <title>Arctic aerobic anoxygenic photoheterotroph Sediminicoccus rosea KRV36 adapts its photosynthesis to long days of polar summer.</title>
        <authorList>
            <person name="Tomasch J."/>
            <person name="Kopejtka K."/>
            <person name="Bily T."/>
            <person name="Gardiner A.T."/>
            <person name="Gardian Z."/>
            <person name="Shivaramu S."/>
            <person name="Koblizek M."/>
            <person name="Engelhardt F."/>
            <person name="Kaftan D."/>
        </authorList>
    </citation>
    <scope>NUCLEOTIDE SEQUENCE [LARGE SCALE GENOMIC DNA]</scope>
    <source>
        <strain evidence="2 3">R-30</strain>
    </source>
</reference>
<name>A0ABZ0PN67_9PROT</name>
<dbReference type="Pfam" id="PF06532">
    <property type="entry name" value="NrsF"/>
    <property type="match status" value="1"/>
</dbReference>
<feature type="transmembrane region" description="Helical" evidence="1">
    <location>
        <begin position="159"/>
        <end position="178"/>
    </location>
</feature>
<keyword evidence="3" id="KW-1185">Reference proteome</keyword>
<feature type="transmembrane region" description="Helical" evidence="1">
    <location>
        <begin position="184"/>
        <end position="209"/>
    </location>
</feature>
<evidence type="ECO:0000256" key="1">
    <source>
        <dbReference type="SAM" id="Phobius"/>
    </source>
</evidence>
<evidence type="ECO:0000313" key="3">
    <source>
        <dbReference type="Proteomes" id="UP001305521"/>
    </source>
</evidence>
<feature type="transmembrane region" description="Helical" evidence="1">
    <location>
        <begin position="120"/>
        <end position="147"/>
    </location>
</feature>
<proteinExistence type="predicted"/>
<feature type="transmembrane region" description="Helical" evidence="1">
    <location>
        <begin position="20"/>
        <end position="44"/>
    </location>
</feature>
<dbReference type="InterPro" id="IPR009495">
    <property type="entry name" value="NrsF"/>
</dbReference>
<gene>
    <name evidence="2" type="ORF">R9Z33_09930</name>
</gene>
<protein>
    <submittedName>
        <fullName evidence="2">NrsF family protein</fullName>
    </submittedName>
</protein>
<dbReference type="Proteomes" id="UP001305521">
    <property type="component" value="Chromosome"/>
</dbReference>
<accession>A0ABZ0PN67</accession>
<evidence type="ECO:0000313" key="2">
    <source>
        <dbReference type="EMBL" id="WPB87179.1"/>
    </source>
</evidence>
<dbReference type="RefSeq" id="WP_318651133.1">
    <property type="nucleotide sequence ID" value="NZ_CP137852.1"/>
</dbReference>
<keyword evidence="1" id="KW-1133">Transmembrane helix</keyword>
<keyword evidence="1" id="KW-0472">Membrane</keyword>
<organism evidence="2 3">
    <name type="scientific">Sediminicoccus rosea</name>
    <dbReference type="NCBI Taxonomy" id="1225128"/>
    <lineage>
        <taxon>Bacteria</taxon>
        <taxon>Pseudomonadati</taxon>
        <taxon>Pseudomonadota</taxon>
        <taxon>Alphaproteobacteria</taxon>
        <taxon>Acetobacterales</taxon>
        <taxon>Roseomonadaceae</taxon>
        <taxon>Sediminicoccus</taxon>
    </lineage>
</organism>
<feature type="transmembrane region" description="Helical" evidence="1">
    <location>
        <begin position="90"/>
        <end position="108"/>
    </location>
</feature>
<dbReference type="EMBL" id="CP137852">
    <property type="protein sequence ID" value="WPB87179.1"/>
    <property type="molecule type" value="Genomic_DNA"/>
</dbReference>
<feature type="transmembrane region" description="Helical" evidence="1">
    <location>
        <begin position="64"/>
        <end position="83"/>
    </location>
</feature>